<evidence type="ECO:0000256" key="10">
    <source>
        <dbReference type="ARBA" id="ARBA00023145"/>
    </source>
</evidence>
<dbReference type="InterPro" id="IPR000083">
    <property type="entry name" value="Fibronectin_type1"/>
</dbReference>
<evidence type="ECO:0000256" key="1">
    <source>
        <dbReference type="ARBA" id="ARBA00004613"/>
    </source>
</evidence>
<evidence type="ECO:0000256" key="18">
    <source>
        <dbReference type="PROSITE-ProRule" id="PRU00121"/>
    </source>
</evidence>
<evidence type="ECO:0000256" key="5">
    <source>
        <dbReference type="ARBA" id="ARBA00022670"/>
    </source>
</evidence>
<dbReference type="GO" id="GO:0007596">
    <property type="term" value="P:blood coagulation"/>
    <property type="evidence" value="ECO:0007669"/>
    <property type="project" value="TreeGrafter"/>
</dbReference>
<evidence type="ECO:0000313" key="24">
    <source>
        <dbReference type="Proteomes" id="UP000308365"/>
    </source>
</evidence>
<dbReference type="InterPro" id="IPR000001">
    <property type="entry name" value="Kringle"/>
</dbReference>
<dbReference type="FunFam" id="2.40.20.10:FF:000016">
    <property type="entry name" value="Coagulation factor XII"/>
    <property type="match status" value="1"/>
</dbReference>
<evidence type="ECO:0000259" key="20">
    <source>
        <dbReference type="PROSITE" id="PS50070"/>
    </source>
</evidence>
<evidence type="ECO:0000256" key="12">
    <source>
        <dbReference type="ARBA" id="ARBA00023180"/>
    </source>
</evidence>
<comment type="catalytic activity">
    <reaction evidence="13">
        <text>Selective cleavage of Arg-|-Ile bonds in factor VII to form factor VIIa and factor XI to form factor XIa.</text>
        <dbReference type="EC" id="3.4.21.38"/>
    </reaction>
</comment>
<dbReference type="SUPFAM" id="SSF57196">
    <property type="entry name" value="EGF/Laminin"/>
    <property type="match status" value="1"/>
</dbReference>
<dbReference type="CDD" id="cd00054">
    <property type="entry name" value="EGF_CA"/>
    <property type="match status" value="2"/>
</dbReference>
<dbReference type="PROSITE" id="PS50070">
    <property type="entry name" value="KRINGLE_2"/>
    <property type="match status" value="1"/>
</dbReference>
<dbReference type="InterPro" id="IPR038178">
    <property type="entry name" value="Kringle_sf"/>
</dbReference>
<keyword evidence="4 18" id="KW-0420">Kringle</keyword>
<evidence type="ECO:0000256" key="2">
    <source>
        <dbReference type="ARBA" id="ARBA00022525"/>
    </source>
</evidence>
<dbReference type="InterPro" id="IPR043504">
    <property type="entry name" value="Peptidase_S1_PA_chymotrypsin"/>
</dbReference>
<dbReference type="SMART" id="SM00020">
    <property type="entry name" value="Tryp_SPc"/>
    <property type="match status" value="1"/>
</dbReference>
<keyword evidence="8" id="KW-0378">Hydrolase</keyword>
<dbReference type="Pfam" id="PF00051">
    <property type="entry name" value="Kringle"/>
    <property type="match status" value="1"/>
</dbReference>
<feature type="domain" description="EGF-like" evidence="19">
    <location>
        <begin position="125"/>
        <end position="161"/>
    </location>
</feature>
<comment type="caution">
    <text evidence="23">The sequence shown here is derived from an EMBL/GenBank/DDBJ whole genome shotgun (WGS) entry which is preliminary data.</text>
</comment>
<dbReference type="Gene3D" id="2.40.10.10">
    <property type="entry name" value="Trypsin-like serine proteases"/>
    <property type="match status" value="2"/>
</dbReference>
<evidence type="ECO:0000256" key="13">
    <source>
        <dbReference type="ARBA" id="ARBA00036304"/>
    </source>
</evidence>
<dbReference type="PROSITE" id="PS50240">
    <property type="entry name" value="TRYPSIN_DOM"/>
    <property type="match status" value="1"/>
</dbReference>
<keyword evidence="2" id="KW-0964">Secreted</keyword>
<dbReference type="Proteomes" id="UP000308365">
    <property type="component" value="Unassembled WGS sequence"/>
</dbReference>
<dbReference type="GO" id="GO:0031638">
    <property type="term" value="P:zymogen activation"/>
    <property type="evidence" value="ECO:0007669"/>
    <property type="project" value="TreeGrafter"/>
</dbReference>
<dbReference type="CDD" id="cd00061">
    <property type="entry name" value="FN1"/>
    <property type="match status" value="1"/>
</dbReference>
<dbReference type="Gene3D" id="2.40.20.10">
    <property type="entry name" value="Plasminogen Kringle 4"/>
    <property type="match status" value="1"/>
</dbReference>
<evidence type="ECO:0000256" key="14">
    <source>
        <dbReference type="ARBA" id="ARBA00039013"/>
    </source>
</evidence>
<evidence type="ECO:0000256" key="9">
    <source>
        <dbReference type="ARBA" id="ARBA00022825"/>
    </source>
</evidence>
<evidence type="ECO:0000256" key="15">
    <source>
        <dbReference type="ARBA" id="ARBA00039367"/>
    </source>
</evidence>
<dbReference type="SMART" id="SM00179">
    <property type="entry name" value="EGF_CA"/>
    <property type="match status" value="2"/>
</dbReference>
<evidence type="ECO:0000256" key="16">
    <source>
        <dbReference type="ARBA" id="ARBA00042651"/>
    </source>
</evidence>
<keyword evidence="9" id="KW-0720">Serine protease</keyword>
<dbReference type="PROSITE" id="PS51091">
    <property type="entry name" value="FN1_2"/>
    <property type="match status" value="1"/>
</dbReference>
<feature type="domain" description="EGF-like" evidence="19">
    <location>
        <begin position="45"/>
        <end position="82"/>
    </location>
</feature>
<evidence type="ECO:0000256" key="7">
    <source>
        <dbReference type="ARBA" id="ARBA00022737"/>
    </source>
</evidence>
<dbReference type="AlphaFoldDB" id="A0A4U1F0F5"/>
<evidence type="ECO:0000259" key="21">
    <source>
        <dbReference type="PROSITE" id="PS50240"/>
    </source>
</evidence>
<feature type="domain" description="Kringle" evidence="20">
    <location>
        <begin position="159"/>
        <end position="238"/>
    </location>
</feature>
<dbReference type="PANTHER" id="PTHR24264:SF46">
    <property type="entry name" value="COAGULATION FACTOR XII"/>
    <property type="match status" value="1"/>
</dbReference>
<dbReference type="PROSITE" id="PS01186">
    <property type="entry name" value="EGF_2"/>
    <property type="match status" value="1"/>
</dbReference>
<keyword evidence="7" id="KW-0677">Repeat</keyword>
<dbReference type="FunFam" id="2.40.10.10:FF:000054">
    <property type="entry name" value="Complement C1r subcomponent"/>
    <property type="match status" value="1"/>
</dbReference>
<comment type="subcellular location">
    <subcellularLocation>
        <location evidence="1">Secreted</location>
    </subcellularLocation>
</comment>
<evidence type="ECO:0000256" key="11">
    <source>
        <dbReference type="ARBA" id="ARBA00023157"/>
    </source>
</evidence>
<protein>
    <recommendedName>
        <fullName evidence="15">Coagulation factor XII</fullName>
        <ecNumber evidence="14">3.4.21.38</ecNumber>
    </recommendedName>
    <alternativeName>
        <fullName evidence="16">Hageman factor</fullName>
    </alternativeName>
</protein>
<dbReference type="PANTHER" id="PTHR24264">
    <property type="entry name" value="TRYPSIN-RELATED"/>
    <property type="match status" value="1"/>
</dbReference>
<dbReference type="InterPro" id="IPR001254">
    <property type="entry name" value="Trypsin_dom"/>
</dbReference>
<accession>A0A4U1F0F5</accession>
<proteinExistence type="predicted"/>
<keyword evidence="11 17" id="KW-1015">Disulfide bond</keyword>
<dbReference type="SUPFAM" id="SSF50494">
    <property type="entry name" value="Trypsin-like serine proteases"/>
    <property type="match status" value="1"/>
</dbReference>
<name>A0A4U1F0F5_MONMO</name>
<organism evidence="23 24">
    <name type="scientific">Monodon monoceros</name>
    <name type="common">Narwhal</name>
    <name type="synonym">Ceratodon monodon</name>
    <dbReference type="NCBI Taxonomy" id="40151"/>
    <lineage>
        <taxon>Eukaryota</taxon>
        <taxon>Metazoa</taxon>
        <taxon>Chordata</taxon>
        <taxon>Craniata</taxon>
        <taxon>Vertebrata</taxon>
        <taxon>Euteleostomi</taxon>
        <taxon>Mammalia</taxon>
        <taxon>Eutheria</taxon>
        <taxon>Laurasiatheria</taxon>
        <taxon>Artiodactyla</taxon>
        <taxon>Whippomorpha</taxon>
        <taxon>Cetacea</taxon>
        <taxon>Odontoceti</taxon>
        <taxon>Monodontidae</taxon>
        <taxon>Monodon</taxon>
    </lineage>
</organism>
<evidence type="ECO:0000256" key="4">
    <source>
        <dbReference type="ARBA" id="ARBA00022572"/>
    </source>
</evidence>
<dbReference type="GO" id="GO:0005509">
    <property type="term" value="F:calcium ion binding"/>
    <property type="evidence" value="ECO:0007669"/>
    <property type="project" value="InterPro"/>
</dbReference>
<keyword evidence="5" id="KW-0645">Protease</keyword>
<feature type="non-terminal residue" evidence="23">
    <location>
        <position position="1"/>
    </location>
</feature>
<dbReference type="PRINTS" id="PR00018">
    <property type="entry name" value="KRINGLE"/>
</dbReference>
<dbReference type="EC" id="3.4.21.38" evidence="14"/>
<feature type="disulfide bond" evidence="17">
    <location>
        <begin position="72"/>
        <end position="81"/>
    </location>
</feature>
<dbReference type="SMART" id="SM00130">
    <property type="entry name" value="KR"/>
    <property type="match status" value="1"/>
</dbReference>
<dbReference type="EMBL" id="RWIC01000532">
    <property type="protein sequence ID" value="TKC42695.1"/>
    <property type="molecule type" value="Genomic_DNA"/>
</dbReference>
<evidence type="ECO:0000259" key="22">
    <source>
        <dbReference type="PROSITE" id="PS51091"/>
    </source>
</evidence>
<evidence type="ECO:0000256" key="17">
    <source>
        <dbReference type="PROSITE-ProRule" id="PRU00076"/>
    </source>
</evidence>
<evidence type="ECO:0000313" key="23">
    <source>
        <dbReference type="EMBL" id="TKC42695.1"/>
    </source>
</evidence>
<dbReference type="SMART" id="SM00181">
    <property type="entry name" value="EGF"/>
    <property type="match status" value="2"/>
</dbReference>
<dbReference type="GO" id="GO:0005615">
    <property type="term" value="C:extracellular space"/>
    <property type="evidence" value="ECO:0007669"/>
    <property type="project" value="TreeGrafter"/>
</dbReference>
<dbReference type="SMART" id="SM00058">
    <property type="entry name" value="FN1"/>
    <property type="match status" value="1"/>
</dbReference>
<sequence length="554" mass="59968">LTVTGEPCHFPFQYHWQLYHKFIHRGWSGPDPGKTTLEGLEQGSGGDHCSKHKPCQKGGTCVNMPNGPHCICPDHFTGKHCQREKCFEPQLLWFFQENEIWHRLELAGVAKCQCNGPNAQCKPLASQVCRTNPCLNGGSCLQAEGHRLCSCPTGYAGRLCEVDHKANCYGVARTKLWGAPCQPWASEATYWNVTAEQALNGRLGDHAFCRNQDNDTRPWYFVWRGDRLSWNYCRLARCQAPAPAAPQIPPPVRISSGHQYFPLPSLSALQKPQSTTQTPLRPLTSGWWCSPPEQRTPLPSAGPAGCGRWLHKRLSSLSRVVGGLVALPGAHPYIAALPAPEELTVVLGQDRHNQSYEQCQTLAVRAYPLHEAFSRYHLPARPGCVGAPQRGSGERVGGARSPSVPVSCSSPLGLALVRLQESAEGCCAHPSPFVQPVCLPSSAALPAESEAALCEVAGWGHQCRSSARSAAPPPTCTEPPSSPGMLCAGFLEGGTDACQGNSRGPLVCEDETAGRQLILRGIVSWGSGCGDHPMPGVYTDVANYLAWIREHTAS</sequence>
<evidence type="ECO:0000259" key="19">
    <source>
        <dbReference type="PROSITE" id="PS50026"/>
    </source>
</evidence>
<feature type="domain" description="Fibronectin type-I" evidence="22">
    <location>
        <begin position="84"/>
        <end position="124"/>
    </location>
</feature>
<dbReference type="FunFam" id="2.10.25.10:FF:000338">
    <property type="entry name" value="hepatocyte growth factor activator"/>
    <property type="match status" value="1"/>
</dbReference>
<comment type="caution">
    <text evidence="17">Lacks conserved residue(s) required for the propagation of feature annotation.</text>
</comment>
<evidence type="ECO:0000256" key="6">
    <source>
        <dbReference type="ARBA" id="ARBA00022729"/>
    </source>
</evidence>
<evidence type="ECO:0000256" key="3">
    <source>
        <dbReference type="ARBA" id="ARBA00022536"/>
    </source>
</evidence>
<dbReference type="Gene3D" id="2.10.25.10">
    <property type="entry name" value="Laminin"/>
    <property type="match status" value="2"/>
</dbReference>
<feature type="domain" description="Peptidase S1" evidence="21">
    <location>
        <begin position="254"/>
        <end position="553"/>
    </location>
</feature>
<dbReference type="GO" id="GO:0004252">
    <property type="term" value="F:serine-type endopeptidase activity"/>
    <property type="evidence" value="ECO:0007669"/>
    <property type="project" value="UniProtKB-EC"/>
</dbReference>
<dbReference type="PROSITE" id="PS50026">
    <property type="entry name" value="EGF_3"/>
    <property type="match status" value="2"/>
</dbReference>
<dbReference type="Pfam" id="PF00008">
    <property type="entry name" value="EGF"/>
    <property type="match status" value="2"/>
</dbReference>
<dbReference type="InterPro" id="IPR050127">
    <property type="entry name" value="Serine_Proteases_S1"/>
</dbReference>
<dbReference type="InterPro" id="IPR013806">
    <property type="entry name" value="Kringle-like"/>
</dbReference>
<feature type="disulfide bond" evidence="17">
    <location>
        <begin position="151"/>
        <end position="160"/>
    </location>
</feature>
<dbReference type="GO" id="GO:0005791">
    <property type="term" value="C:rough endoplasmic reticulum"/>
    <property type="evidence" value="ECO:0007669"/>
    <property type="project" value="TreeGrafter"/>
</dbReference>
<dbReference type="PROSITE" id="PS01253">
    <property type="entry name" value="FN1_1"/>
    <property type="match status" value="1"/>
</dbReference>
<reference evidence="24" key="1">
    <citation type="journal article" date="2019" name="IScience">
        <title>Narwhal Genome Reveals Long-Term Low Genetic Diversity despite Current Large Abundance Size.</title>
        <authorList>
            <person name="Westbury M.V."/>
            <person name="Petersen B."/>
            <person name="Garde E."/>
            <person name="Heide-Jorgensen M.P."/>
            <person name="Lorenzen E.D."/>
        </authorList>
    </citation>
    <scope>NUCLEOTIDE SEQUENCE [LARGE SCALE GENOMIC DNA]</scope>
</reference>
<keyword evidence="3 17" id="KW-0245">EGF-like domain</keyword>
<keyword evidence="12" id="KW-0325">Glycoprotein</keyword>
<dbReference type="InterPro" id="IPR001881">
    <property type="entry name" value="EGF-like_Ca-bd_dom"/>
</dbReference>
<dbReference type="SUPFAM" id="SSF57440">
    <property type="entry name" value="Kringle-like"/>
    <property type="match status" value="1"/>
</dbReference>
<dbReference type="InterPro" id="IPR000742">
    <property type="entry name" value="EGF"/>
</dbReference>
<keyword evidence="10" id="KW-0865">Zymogen</keyword>
<dbReference type="Pfam" id="PF00039">
    <property type="entry name" value="fn1"/>
    <property type="match status" value="1"/>
</dbReference>
<evidence type="ECO:0000256" key="8">
    <source>
        <dbReference type="ARBA" id="ARBA00022801"/>
    </source>
</evidence>
<keyword evidence="6" id="KW-0732">Signal</keyword>
<dbReference type="CDD" id="cd00190">
    <property type="entry name" value="Tryp_SPc"/>
    <property type="match status" value="1"/>
</dbReference>
<dbReference type="InterPro" id="IPR009003">
    <property type="entry name" value="Peptidase_S1_PA"/>
</dbReference>
<dbReference type="PROSITE" id="PS00022">
    <property type="entry name" value="EGF_1"/>
    <property type="match status" value="2"/>
</dbReference>
<dbReference type="FunFam" id="2.10.25.10:FF:000576">
    <property type="entry name" value="Coagulation factor XII"/>
    <property type="match status" value="1"/>
</dbReference>
<dbReference type="Pfam" id="PF00089">
    <property type="entry name" value="Trypsin"/>
    <property type="match status" value="1"/>
</dbReference>
<gene>
    <name evidence="23" type="ORF">EI555_009856</name>
</gene>